<dbReference type="EMBL" id="GFDF01001264">
    <property type="protein sequence ID" value="JAV12820.1"/>
    <property type="molecule type" value="Transcribed_RNA"/>
</dbReference>
<evidence type="ECO:0000256" key="2">
    <source>
        <dbReference type="ARBA" id="ARBA00005982"/>
    </source>
</evidence>
<comment type="similarity">
    <text evidence="2">Belongs to the major facilitator superfamily. Proton-dependent oligopeptide transporter (POT/PTR) (TC 2.A.17) family.</text>
</comment>
<evidence type="ECO:0000256" key="1">
    <source>
        <dbReference type="ARBA" id="ARBA00004141"/>
    </source>
</evidence>
<evidence type="ECO:0000256" key="4">
    <source>
        <dbReference type="ARBA" id="ARBA00022692"/>
    </source>
</evidence>
<dbReference type="SUPFAM" id="SSF103473">
    <property type="entry name" value="MFS general substrate transporter"/>
    <property type="match status" value="1"/>
</dbReference>
<keyword evidence="5" id="KW-0571">Peptide transport</keyword>
<feature type="transmembrane region" description="Helical" evidence="11">
    <location>
        <begin position="77"/>
        <end position="96"/>
    </location>
</feature>
<reference evidence="12" key="1">
    <citation type="submission" date="2016-12" db="EMBL/GenBank/DDBJ databases">
        <title>An insight into the sialome and mialome of the sand fly, Nyssomyia neivai.</title>
        <authorList>
            <person name="Sebastian V."/>
            <person name="Goulart T.M."/>
            <person name="Oliveira W."/>
            <person name="Calvo E."/>
            <person name="Oliveira L.F."/>
            <person name="Pinto M.C."/>
            <person name="Rosselino A.M."/>
            <person name="Ribeiro J.M."/>
        </authorList>
    </citation>
    <scope>NUCLEOTIDE SEQUENCE</scope>
</reference>
<feature type="transmembrane region" description="Helical" evidence="11">
    <location>
        <begin position="213"/>
        <end position="237"/>
    </location>
</feature>
<dbReference type="FunFam" id="1.20.1250.20:FF:000049">
    <property type="entry name" value="Solute carrier family 15 member 2"/>
    <property type="match status" value="1"/>
</dbReference>
<keyword evidence="6" id="KW-0653">Protein transport</keyword>
<dbReference type="AlphaFoldDB" id="A0A1L8E261"/>
<dbReference type="CDD" id="cd17347">
    <property type="entry name" value="MFS_SLC15A1_2_like"/>
    <property type="match status" value="1"/>
</dbReference>
<keyword evidence="3" id="KW-0813">Transport</keyword>
<dbReference type="GO" id="GO:0006857">
    <property type="term" value="P:oligopeptide transport"/>
    <property type="evidence" value="ECO:0007669"/>
    <property type="project" value="InterPro"/>
</dbReference>
<dbReference type="FunFam" id="1.20.1250.20:FF:000379">
    <property type="entry name" value="Uncharacterized protein, isoform A"/>
    <property type="match status" value="1"/>
</dbReference>
<dbReference type="Gene3D" id="1.20.1250.20">
    <property type="entry name" value="MFS general substrate transporter like domains"/>
    <property type="match status" value="2"/>
</dbReference>
<evidence type="ECO:0000256" key="8">
    <source>
        <dbReference type="ARBA" id="ARBA00023136"/>
    </source>
</evidence>
<evidence type="ECO:0000256" key="9">
    <source>
        <dbReference type="ARBA" id="ARBA00078114"/>
    </source>
</evidence>
<evidence type="ECO:0000313" key="12">
    <source>
        <dbReference type="EMBL" id="JAV12820.1"/>
    </source>
</evidence>
<protein>
    <recommendedName>
        <fullName evidence="9">Oligopeptide transporter 1</fullName>
    </recommendedName>
</protein>
<evidence type="ECO:0000256" key="3">
    <source>
        <dbReference type="ARBA" id="ARBA00022448"/>
    </source>
</evidence>
<dbReference type="InterPro" id="IPR018456">
    <property type="entry name" value="PTR2_symporter_CS"/>
</dbReference>
<feature type="transmembrane region" description="Helical" evidence="11">
    <location>
        <begin position="660"/>
        <end position="681"/>
    </location>
</feature>
<evidence type="ECO:0000256" key="7">
    <source>
        <dbReference type="ARBA" id="ARBA00022989"/>
    </source>
</evidence>
<name>A0A1L8E261_9DIPT</name>
<keyword evidence="7 11" id="KW-1133">Transmembrane helix</keyword>
<evidence type="ECO:0000256" key="6">
    <source>
        <dbReference type="ARBA" id="ARBA00022927"/>
    </source>
</evidence>
<sequence>MEKETKTDDTVANDNSNAETAVATDEEGQEKKYKYPKQIGFIILNELCERFNYYGMRTVLVLYLTRQLLFDQDTATVIYHSFTSAVYFLTVVGAIIADSWLGKYRTILYLSIVYVIGSTLLSLGAMPPLNMPATAITILGLFLIAIGSGGIKPCVTALGADQFILPQQLKQMATYFSLFYFSINTGSMLSTLITPILRQDVQCFEQDTCFSLAFGVPAILMFTSIIIFVAGKFLYVLKPPAGNMLVRVSSAIGNAISVRRKEKRTNPREHWLDYAEEKHGKQLVTEIKTLFNVLVLYIPLPVFWALFDQQGSRWTFQATRMDGQVGALNLKPDQMQVINPALILIFIPLYDIIFYPLLSKIGIRRPLQKLTLGGCLAGVAFIISAVLEIQLAKTYPIIAEAGEAQLRVFNGMPCTYAVNTNIPDHLTFNINSMEAFTERHIAVESTRAFTYSMTSSDPACSDVSYSGTFNLASATATSYFINRNEVSEFEDDPEKASNGYPIIRILANTATVHTISLQDIHDDFRKRYDNITSQMEKGEIWPSTYDVVVNNVTVGNYELRLGGVYAIYILETTPNSFTSNIVEVSEPNSMNILWIAPQYIVLTLGEVMYSVTGLEFSYSQSPESMKSVIQSAWQLTVGVGNVIVTIIASARIFDSQAAEFFLFAGLMFVDMGIFAILAYRYKYVGGVGDDKTKTEALPDANKDKTTTLSTTNLKED</sequence>
<keyword evidence="4 11" id="KW-0812">Transmembrane</keyword>
<evidence type="ECO:0000256" key="5">
    <source>
        <dbReference type="ARBA" id="ARBA00022856"/>
    </source>
</evidence>
<dbReference type="GO" id="GO:0016020">
    <property type="term" value="C:membrane"/>
    <property type="evidence" value="ECO:0007669"/>
    <property type="project" value="UniProtKB-SubCell"/>
</dbReference>
<feature type="transmembrane region" description="Helical" evidence="11">
    <location>
        <begin position="370"/>
        <end position="387"/>
    </location>
</feature>
<comment type="subcellular location">
    <subcellularLocation>
        <location evidence="1">Membrane</location>
        <topology evidence="1">Multi-pass membrane protein</topology>
    </subcellularLocation>
</comment>
<organism evidence="12">
    <name type="scientific">Nyssomyia neivai</name>
    <dbReference type="NCBI Taxonomy" id="330878"/>
    <lineage>
        <taxon>Eukaryota</taxon>
        <taxon>Metazoa</taxon>
        <taxon>Ecdysozoa</taxon>
        <taxon>Arthropoda</taxon>
        <taxon>Hexapoda</taxon>
        <taxon>Insecta</taxon>
        <taxon>Pterygota</taxon>
        <taxon>Neoptera</taxon>
        <taxon>Endopterygota</taxon>
        <taxon>Diptera</taxon>
        <taxon>Nematocera</taxon>
        <taxon>Psychodoidea</taxon>
        <taxon>Psychodidae</taxon>
        <taxon>Nyssomyia</taxon>
    </lineage>
</organism>
<feature type="transmembrane region" description="Helical" evidence="11">
    <location>
        <begin position="108"/>
        <end position="126"/>
    </location>
</feature>
<dbReference type="Pfam" id="PF00854">
    <property type="entry name" value="PTR2"/>
    <property type="match status" value="2"/>
</dbReference>
<feature type="compositionally biased region" description="Polar residues" evidence="10">
    <location>
        <begin position="10"/>
        <end position="19"/>
    </location>
</feature>
<dbReference type="InterPro" id="IPR036259">
    <property type="entry name" value="MFS_trans_sf"/>
</dbReference>
<evidence type="ECO:0000256" key="11">
    <source>
        <dbReference type="SAM" id="Phobius"/>
    </source>
</evidence>
<feature type="transmembrane region" description="Helical" evidence="11">
    <location>
        <begin position="337"/>
        <end position="358"/>
    </location>
</feature>
<dbReference type="GO" id="GO:0022857">
    <property type="term" value="F:transmembrane transporter activity"/>
    <property type="evidence" value="ECO:0007669"/>
    <property type="project" value="InterPro"/>
</dbReference>
<dbReference type="InterPro" id="IPR000109">
    <property type="entry name" value="POT_fam"/>
</dbReference>
<dbReference type="PANTHER" id="PTHR11654">
    <property type="entry name" value="OLIGOPEPTIDE TRANSPORTER-RELATED"/>
    <property type="match status" value="1"/>
</dbReference>
<evidence type="ECO:0000256" key="10">
    <source>
        <dbReference type="SAM" id="MobiDB-lite"/>
    </source>
</evidence>
<feature type="transmembrane region" description="Helical" evidence="11">
    <location>
        <begin position="132"/>
        <end position="151"/>
    </location>
</feature>
<accession>A0A1L8E261</accession>
<feature type="transmembrane region" description="Helical" evidence="11">
    <location>
        <begin position="632"/>
        <end position="653"/>
    </location>
</feature>
<feature type="transmembrane region" description="Helical" evidence="11">
    <location>
        <begin position="289"/>
        <end position="307"/>
    </location>
</feature>
<dbReference type="GO" id="GO:0015031">
    <property type="term" value="P:protein transport"/>
    <property type="evidence" value="ECO:0007669"/>
    <property type="project" value="UniProtKB-KW"/>
</dbReference>
<feature type="transmembrane region" description="Helical" evidence="11">
    <location>
        <begin position="172"/>
        <end position="193"/>
    </location>
</feature>
<keyword evidence="8 11" id="KW-0472">Membrane</keyword>
<feature type="region of interest" description="Disordered" evidence="10">
    <location>
        <begin position="1"/>
        <end position="25"/>
    </location>
</feature>
<dbReference type="PROSITE" id="PS01022">
    <property type="entry name" value="PTR2_1"/>
    <property type="match status" value="1"/>
</dbReference>
<proteinExistence type="inferred from homology"/>